<gene>
    <name evidence="2" type="ordered locus">PXO_02877</name>
</gene>
<reference evidence="2 3" key="1">
    <citation type="journal article" date="2008" name="BMC Genomics">
        <title>Genome sequence and rapid evolution of the rice pathogen Xanthomonas oryzae pv. oryzae PXO99A.</title>
        <authorList>
            <person name="Salzberg S.L."/>
            <person name="Sommer D.D."/>
            <person name="Schatz M.C."/>
            <person name="Phillippy A.M."/>
            <person name="Rabinowicz P.D."/>
            <person name="Tsuge S."/>
            <person name="Furutani A."/>
            <person name="Ochiai H."/>
            <person name="Delcher A.L."/>
            <person name="Kelley D."/>
            <person name="Madupu R."/>
            <person name="Puiu D."/>
            <person name="Radune D."/>
            <person name="Shumway M."/>
            <person name="Trapnell C."/>
            <person name="Aparna G."/>
            <person name="Jha G."/>
            <person name="Pandey A."/>
            <person name="Patil P.B."/>
            <person name="Ishihara H."/>
            <person name="Meyer D.F."/>
            <person name="Szurek B."/>
            <person name="Verdier V."/>
            <person name="Koebnik R."/>
            <person name="Dow J.M."/>
            <person name="Ryan R.P."/>
            <person name="Hirata H."/>
            <person name="Tsuyumu S."/>
            <person name="Won Lee S."/>
            <person name="Seo Y.S."/>
            <person name="Sriariyanum M."/>
            <person name="Ronald P.C."/>
            <person name="Sonti R.V."/>
            <person name="Van Sluys M.A."/>
            <person name="Leach J.E."/>
            <person name="White F.F."/>
            <person name="Bogdanove A.J."/>
        </authorList>
    </citation>
    <scope>NUCLEOTIDE SEQUENCE [LARGE SCALE GENOMIC DNA]</scope>
    <source>
        <strain evidence="2 3">PXO99A</strain>
    </source>
</reference>
<accession>A0A0K0GQU2</accession>
<feature type="region of interest" description="Disordered" evidence="1">
    <location>
        <begin position="1"/>
        <end position="20"/>
    </location>
</feature>
<name>A0A0K0GQU2_XANOP</name>
<evidence type="ECO:0000313" key="2">
    <source>
        <dbReference type="EMBL" id="ACD61338.1"/>
    </source>
</evidence>
<dbReference type="EMBL" id="CP000967">
    <property type="protein sequence ID" value="ACD61338.1"/>
    <property type="molecule type" value="Genomic_DNA"/>
</dbReference>
<organism evidence="2 3">
    <name type="scientific">Xanthomonas oryzae pv. oryzae (strain PXO99A)</name>
    <dbReference type="NCBI Taxonomy" id="360094"/>
    <lineage>
        <taxon>Bacteria</taxon>
        <taxon>Pseudomonadati</taxon>
        <taxon>Pseudomonadota</taxon>
        <taxon>Gammaproteobacteria</taxon>
        <taxon>Lysobacterales</taxon>
        <taxon>Lysobacteraceae</taxon>
        <taxon>Xanthomonas</taxon>
    </lineage>
</organism>
<dbReference type="KEGG" id="xop:PXO_02877"/>
<dbReference type="AlphaFoldDB" id="A0A0K0GQU2"/>
<feature type="compositionally biased region" description="Basic residues" evidence="1">
    <location>
        <begin position="1"/>
        <end position="11"/>
    </location>
</feature>
<evidence type="ECO:0000313" key="3">
    <source>
        <dbReference type="Proteomes" id="UP000001740"/>
    </source>
</evidence>
<proteinExistence type="predicted"/>
<evidence type="ECO:0000256" key="1">
    <source>
        <dbReference type="SAM" id="MobiDB-lite"/>
    </source>
</evidence>
<sequence length="37" mass="4089">MVAMVHNRKPPARRDVRSLSQEVSGISLEQIAGTWPA</sequence>
<protein>
    <submittedName>
        <fullName evidence="2">Uncharacterized protein</fullName>
    </submittedName>
</protein>
<dbReference type="Proteomes" id="UP000001740">
    <property type="component" value="Chromosome"/>
</dbReference>
<dbReference type="HOGENOM" id="CLU_3350513_0_0_6"/>